<dbReference type="Proteomes" id="UP000321234">
    <property type="component" value="Unassembled WGS sequence"/>
</dbReference>
<gene>
    <name evidence="2" type="ORF">FMM08_08710</name>
</gene>
<reference evidence="2 3" key="1">
    <citation type="submission" date="2019-07" db="EMBL/GenBank/DDBJ databases">
        <title>Quadrisphaera sp. strain DD2A genome sequencing and assembly.</title>
        <authorList>
            <person name="Kim I."/>
        </authorList>
    </citation>
    <scope>NUCLEOTIDE SEQUENCE [LARGE SCALE GENOMIC DNA]</scope>
    <source>
        <strain evidence="2 3">DD2A</strain>
    </source>
</reference>
<dbReference type="InterPro" id="IPR025629">
    <property type="entry name" value="DUF4287"/>
</dbReference>
<evidence type="ECO:0000313" key="2">
    <source>
        <dbReference type="EMBL" id="TXR56800.1"/>
    </source>
</evidence>
<protein>
    <submittedName>
        <fullName evidence="2">DUF4287 domain-containing protein</fullName>
    </submittedName>
</protein>
<name>A0A5C8ZIV0_9ACTN</name>
<keyword evidence="3" id="KW-1185">Reference proteome</keyword>
<comment type="caution">
    <text evidence="2">The sequence shown here is derived from an EMBL/GenBank/DDBJ whole genome shotgun (WGS) entry which is preliminary data.</text>
</comment>
<dbReference type="OrthoDB" id="4559052at2"/>
<feature type="region of interest" description="Disordered" evidence="1">
    <location>
        <begin position="68"/>
        <end position="98"/>
    </location>
</feature>
<sequence>MSYQAYLDAIEAKSGRTPRQLLDVAAERGYGPTTKAGEVVAWLAEEYGIGRGHAMAFYGVLKNGSTISDKHVGTTGSHRDASTELHLDGVANRPSSLD</sequence>
<feature type="compositionally biased region" description="Basic and acidic residues" evidence="1">
    <location>
        <begin position="68"/>
        <end position="87"/>
    </location>
</feature>
<evidence type="ECO:0000313" key="3">
    <source>
        <dbReference type="Proteomes" id="UP000321234"/>
    </source>
</evidence>
<dbReference type="RefSeq" id="WP_147925929.1">
    <property type="nucleotide sequence ID" value="NZ_VKAC01000004.1"/>
</dbReference>
<organism evidence="2 3">
    <name type="scientific">Quadrisphaera setariae</name>
    <dbReference type="NCBI Taxonomy" id="2593304"/>
    <lineage>
        <taxon>Bacteria</taxon>
        <taxon>Bacillati</taxon>
        <taxon>Actinomycetota</taxon>
        <taxon>Actinomycetes</taxon>
        <taxon>Kineosporiales</taxon>
        <taxon>Kineosporiaceae</taxon>
        <taxon>Quadrisphaera</taxon>
    </lineage>
</organism>
<proteinExistence type="predicted"/>
<evidence type="ECO:0000256" key="1">
    <source>
        <dbReference type="SAM" id="MobiDB-lite"/>
    </source>
</evidence>
<dbReference type="Pfam" id="PF14117">
    <property type="entry name" value="DUF4287"/>
    <property type="match status" value="1"/>
</dbReference>
<accession>A0A5C8ZIV0</accession>
<dbReference type="AlphaFoldDB" id="A0A5C8ZIV0"/>
<dbReference type="EMBL" id="VKAC01000004">
    <property type="protein sequence ID" value="TXR56800.1"/>
    <property type="molecule type" value="Genomic_DNA"/>
</dbReference>